<dbReference type="OrthoDB" id="9806335at2"/>
<accession>A0A1I7MG41</accession>
<evidence type="ECO:0000313" key="3">
    <source>
        <dbReference type="EMBL" id="SFV20800.1"/>
    </source>
</evidence>
<organism evidence="3 4">
    <name type="scientific">Micrococcus terreus</name>
    <dbReference type="NCBI Taxonomy" id="574650"/>
    <lineage>
        <taxon>Bacteria</taxon>
        <taxon>Bacillati</taxon>
        <taxon>Actinomycetota</taxon>
        <taxon>Actinomycetes</taxon>
        <taxon>Micrococcales</taxon>
        <taxon>Micrococcaceae</taxon>
        <taxon>Micrococcus</taxon>
    </lineage>
</organism>
<evidence type="ECO:0000259" key="2">
    <source>
        <dbReference type="Pfam" id="PF02657"/>
    </source>
</evidence>
<dbReference type="PANTHER" id="PTHR43597:SF5">
    <property type="entry name" value="SUFE-LIKE PROTEIN 2, CHLOROPLASTIC"/>
    <property type="match status" value="1"/>
</dbReference>
<comment type="similarity">
    <text evidence="1">Belongs to the SufE family.</text>
</comment>
<dbReference type="Pfam" id="PF02657">
    <property type="entry name" value="SufE"/>
    <property type="match status" value="1"/>
</dbReference>
<dbReference type="RefSeq" id="WP_091694061.1">
    <property type="nucleotide sequence ID" value="NZ_FPCG01000002.1"/>
</dbReference>
<reference evidence="3 4" key="1">
    <citation type="submission" date="2016-10" db="EMBL/GenBank/DDBJ databases">
        <authorList>
            <person name="de Groot N.N."/>
        </authorList>
    </citation>
    <scope>NUCLEOTIDE SEQUENCE [LARGE SCALE GENOMIC DNA]</scope>
    <source>
        <strain evidence="3 4">CGMCC 1.7054</strain>
    </source>
</reference>
<dbReference type="InterPro" id="IPR003808">
    <property type="entry name" value="Fe-S_metab-assoc_dom"/>
</dbReference>
<protein>
    <submittedName>
        <fullName evidence="3">Cysteine desulfuration protein SufE</fullName>
    </submittedName>
</protein>
<dbReference type="PANTHER" id="PTHR43597">
    <property type="entry name" value="SULFUR ACCEPTOR PROTEIN CSDE"/>
    <property type="match status" value="1"/>
</dbReference>
<feature type="domain" description="Fe-S metabolism associated" evidence="2">
    <location>
        <begin position="14"/>
        <end position="144"/>
    </location>
</feature>
<sequence>MTTSELPASLAEIVEDFQSVPDPQRLELLLEFSDELPDLPERYDGHAEEMEQVIECQTPLFLAVELDRSGDHSADPLVQLYVAAPAEAPTSRGFASVLQQGVAGLPASTVLEVPEDLASRLGLAKALTPLRLRGMSALLGRLKRNVREQLAESTGDQA</sequence>
<dbReference type="Gene3D" id="3.90.1010.10">
    <property type="match status" value="1"/>
</dbReference>
<evidence type="ECO:0000256" key="1">
    <source>
        <dbReference type="ARBA" id="ARBA00010282"/>
    </source>
</evidence>
<name>A0A1I7MG41_9MICC</name>
<dbReference type="STRING" id="574650.SAMN04487966_10224"/>
<keyword evidence="4" id="KW-1185">Reference proteome</keyword>
<dbReference type="SUPFAM" id="SSF82649">
    <property type="entry name" value="SufE/NifU"/>
    <property type="match status" value="1"/>
</dbReference>
<dbReference type="Proteomes" id="UP000198881">
    <property type="component" value="Unassembled WGS sequence"/>
</dbReference>
<proteinExistence type="inferred from homology"/>
<evidence type="ECO:0000313" key="4">
    <source>
        <dbReference type="Proteomes" id="UP000198881"/>
    </source>
</evidence>
<dbReference type="EMBL" id="FPCG01000002">
    <property type="protein sequence ID" value="SFV20800.1"/>
    <property type="molecule type" value="Genomic_DNA"/>
</dbReference>
<dbReference type="AlphaFoldDB" id="A0A1I7MG41"/>
<gene>
    <name evidence="3" type="ORF">SAMN04487966_10224</name>
</gene>